<feature type="compositionally biased region" description="Low complexity" evidence="1">
    <location>
        <begin position="151"/>
        <end position="164"/>
    </location>
</feature>
<proteinExistence type="predicted"/>
<feature type="region of interest" description="Disordered" evidence="1">
    <location>
        <begin position="126"/>
        <end position="210"/>
    </location>
</feature>
<evidence type="ECO:0000313" key="3">
    <source>
        <dbReference type="Proteomes" id="UP000030651"/>
    </source>
</evidence>
<keyword evidence="3" id="KW-1185">Reference proteome</keyword>
<dbReference type="Proteomes" id="UP000030651">
    <property type="component" value="Unassembled WGS sequence"/>
</dbReference>
<feature type="compositionally biased region" description="Low complexity" evidence="1">
    <location>
        <begin position="87"/>
        <end position="105"/>
    </location>
</feature>
<feature type="compositionally biased region" description="Basic residues" evidence="1">
    <location>
        <begin position="8"/>
        <end position="21"/>
    </location>
</feature>
<dbReference type="AlphaFoldDB" id="W3WTG6"/>
<dbReference type="KEGG" id="pfy:PFICI_11839"/>
<dbReference type="GeneID" id="19276852"/>
<feature type="region of interest" description="Disordered" evidence="1">
    <location>
        <begin position="1"/>
        <end position="105"/>
    </location>
</feature>
<evidence type="ECO:0000256" key="1">
    <source>
        <dbReference type="SAM" id="MobiDB-lite"/>
    </source>
</evidence>
<dbReference type="OrthoDB" id="4770397at2759"/>
<feature type="compositionally biased region" description="Basic and acidic residues" evidence="1">
    <location>
        <begin position="490"/>
        <end position="505"/>
    </location>
</feature>
<reference evidence="3" key="1">
    <citation type="journal article" date="2015" name="BMC Genomics">
        <title>Genomic and transcriptomic analysis of the endophytic fungus Pestalotiopsis fici reveals its lifestyle and high potential for synthesis of natural products.</title>
        <authorList>
            <person name="Wang X."/>
            <person name="Zhang X."/>
            <person name="Liu L."/>
            <person name="Xiang M."/>
            <person name="Wang W."/>
            <person name="Sun X."/>
            <person name="Che Y."/>
            <person name="Guo L."/>
            <person name="Liu G."/>
            <person name="Guo L."/>
            <person name="Wang C."/>
            <person name="Yin W.B."/>
            <person name="Stadler M."/>
            <person name="Zhang X."/>
            <person name="Liu X."/>
        </authorList>
    </citation>
    <scope>NUCLEOTIDE SEQUENCE [LARGE SCALE GENOMIC DNA]</scope>
    <source>
        <strain evidence="3">W106-1 / CGMCC3.15140</strain>
    </source>
</reference>
<feature type="compositionally biased region" description="Polar residues" evidence="1">
    <location>
        <begin position="26"/>
        <end position="66"/>
    </location>
</feature>
<dbReference type="RefSeq" id="XP_007838611.1">
    <property type="nucleotide sequence ID" value="XM_007840420.1"/>
</dbReference>
<dbReference type="InParanoid" id="W3WTG6"/>
<name>W3WTG6_PESFW</name>
<dbReference type="HOGENOM" id="CLU_504436_0_0_1"/>
<gene>
    <name evidence="2" type="ORF">PFICI_11839</name>
</gene>
<sequence length="540" mass="60361">MCGSYNPHRGKRPRGAPPRRPHGQDQDQPTFTQGMSQDQPTFTQGQAQGQPAFTKGQAQFQPTFTHGQPPGQPVYTNLPVQHGTGLPPQQYGYVPPAQYQPYGYYPPQNHIPYGYHVPNHAPPQYVQGPVPQWNGPGPIAAPQQYAGPVSQTQPYGQNPQPGGQASPQDPSYVFGSQEPHGFETRISDNGYNPKRPGGKPRGKKPAPPEAWVPLHKDELRKVLERDPASIPRLPADRNKIWHQHCGQMHAPEFCRGPLDGGVLNTCGLCGGAYHLTETCLYWDLIDEDKRDSLENYLFIFARQSLAPLAATIDMKDRGQRDWSPPLSPFAAAMYEDLQFKRDQKARRGPYYKTFKYHALADVRTELERLPPADPCLGIWINSGPPPNHQAAGAFNDYLNTDHANKYSPRWTLFTNHPVALEGKRVVSLPEWVIGVDSIVESNNRKMKNKRSLSPDHVSQGSSPYTGRPADKRRKLNERQPISGRHRHEKTKQDLDEVKEDSDHSMLDTPKVKTSQSPDPLHRVRSASLTGGAKVKVEDTS</sequence>
<protein>
    <submittedName>
        <fullName evidence="2">Uncharacterized protein</fullName>
    </submittedName>
</protein>
<feature type="region of interest" description="Disordered" evidence="1">
    <location>
        <begin position="444"/>
        <end position="540"/>
    </location>
</feature>
<organism evidence="2 3">
    <name type="scientific">Pestalotiopsis fici (strain W106-1 / CGMCC3.15140)</name>
    <dbReference type="NCBI Taxonomy" id="1229662"/>
    <lineage>
        <taxon>Eukaryota</taxon>
        <taxon>Fungi</taxon>
        <taxon>Dikarya</taxon>
        <taxon>Ascomycota</taxon>
        <taxon>Pezizomycotina</taxon>
        <taxon>Sordariomycetes</taxon>
        <taxon>Xylariomycetidae</taxon>
        <taxon>Amphisphaeriales</taxon>
        <taxon>Sporocadaceae</taxon>
        <taxon>Pestalotiopsis</taxon>
    </lineage>
</organism>
<evidence type="ECO:0000313" key="2">
    <source>
        <dbReference type="EMBL" id="ETS76452.1"/>
    </source>
</evidence>
<dbReference type="EMBL" id="KI912117">
    <property type="protein sequence ID" value="ETS76452.1"/>
    <property type="molecule type" value="Genomic_DNA"/>
</dbReference>
<accession>W3WTG6</accession>